<dbReference type="RefSeq" id="WP_136340460.1">
    <property type="nucleotide sequence ID" value="NZ_SSMD01000010.1"/>
</dbReference>
<sequence>MKEQIPVAGGKAHLDCLALNTNSGKLFVFECKRGHGSFDGDKISAIDQRLGRIKASIGAHARSKGWAPVSIEIFILSFYGTTWNSAYPIYDKNTISSLFEPCIGRFTLEFMDHLETMVASAYGTELRDAVDVDRGQTIFDMLDEQMDARGPDVLFTKDGADFVAAQYQE</sequence>
<dbReference type="EMBL" id="SSMD01000010">
    <property type="protein sequence ID" value="THD71815.1"/>
    <property type="molecule type" value="Genomic_DNA"/>
</dbReference>
<reference evidence="1 2" key="1">
    <citation type="submission" date="2019-04" db="EMBL/GenBank/DDBJ databases">
        <title>Draft genome sequence of Youngimonas vesicularis.</title>
        <authorList>
            <person name="Hameed A."/>
        </authorList>
    </citation>
    <scope>NUCLEOTIDE SEQUENCE [LARGE SCALE GENOMIC DNA]</scope>
    <source>
        <strain evidence="1 2">CC-AMW-E</strain>
    </source>
</reference>
<name>A0A4S3M6Q3_9RHOB</name>
<protein>
    <submittedName>
        <fullName evidence="1">Uncharacterized protein</fullName>
    </submittedName>
</protein>
<dbReference type="OrthoDB" id="7855858at2"/>
<accession>A0A4S3M6Q3</accession>
<proteinExistence type="predicted"/>
<keyword evidence="2" id="KW-1185">Reference proteome</keyword>
<evidence type="ECO:0000313" key="2">
    <source>
        <dbReference type="Proteomes" id="UP000306113"/>
    </source>
</evidence>
<comment type="caution">
    <text evidence="1">The sequence shown here is derived from an EMBL/GenBank/DDBJ whole genome shotgun (WGS) entry which is preliminary data.</text>
</comment>
<dbReference type="AlphaFoldDB" id="A0A4S3M6Q3"/>
<dbReference type="Proteomes" id="UP000306113">
    <property type="component" value="Unassembled WGS sequence"/>
</dbReference>
<evidence type="ECO:0000313" key="1">
    <source>
        <dbReference type="EMBL" id="THD71815.1"/>
    </source>
</evidence>
<organism evidence="1 2">
    <name type="scientific">Thalassobius vesicularis</name>
    <dbReference type="NCBI Taxonomy" id="1294297"/>
    <lineage>
        <taxon>Bacteria</taxon>
        <taxon>Pseudomonadati</taxon>
        <taxon>Pseudomonadota</taxon>
        <taxon>Alphaproteobacteria</taxon>
        <taxon>Rhodobacterales</taxon>
        <taxon>Roseobacteraceae</taxon>
        <taxon>Thalassovita</taxon>
    </lineage>
</organism>
<gene>
    <name evidence="1" type="ORF">E7681_17035</name>
</gene>